<dbReference type="EMBL" id="CAJNOO010000468">
    <property type="protein sequence ID" value="CAF0951850.1"/>
    <property type="molecule type" value="Genomic_DNA"/>
</dbReference>
<proteinExistence type="predicted"/>
<name>A0A814DAM1_9BILA</name>
<evidence type="ECO:0000313" key="4">
    <source>
        <dbReference type="Proteomes" id="UP000663882"/>
    </source>
</evidence>
<sequence length="253" mass="26745">MYAPPNSGNVAARTAVPVAATIACLACLLFLLAVTIVLALIPVYIPTKTATLNPDTRKSNDVTMYLNAGSTSSGRRKRQTTQWNTLIRSVGGKFGSYGNTLVENGIRKVLQGRKEFGSVTVSSVLVTVESSGRKKRLSLTKRQANTVFVLKALFNIIFDNTCGYACQLNAGPTFKSLLQNNLPSALSLTNVPIIDSSGGTTATISSIPITGVLYLTNIYPRSYPFAAPAARPTVSITTATTSTTTTTTTTAAP</sequence>
<dbReference type="Proteomes" id="UP000663823">
    <property type="component" value="Unassembled WGS sequence"/>
</dbReference>
<accession>A0A814DAM1</accession>
<keyword evidence="1" id="KW-1133">Transmembrane helix</keyword>
<evidence type="ECO:0000256" key="1">
    <source>
        <dbReference type="SAM" id="Phobius"/>
    </source>
</evidence>
<gene>
    <name evidence="3" type="ORF">OTI717_LOCUS20301</name>
    <name evidence="2" type="ORF">RFH988_LOCUS11674</name>
</gene>
<dbReference type="OrthoDB" id="10070576at2759"/>
<protein>
    <submittedName>
        <fullName evidence="2">Uncharacterized protein</fullName>
    </submittedName>
</protein>
<evidence type="ECO:0000313" key="2">
    <source>
        <dbReference type="EMBL" id="CAF0951850.1"/>
    </source>
</evidence>
<organism evidence="2 4">
    <name type="scientific">Rotaria sordida</name>
    <dbReference type="NCBI Taxonomy" id="392033"/>
    <lineage>
        <taxon>Eukaryota</taxon>
        <taxon>Metazoa</taxon>
        <taxon>Spiralia</taxon>
        <taxon>Gnathifera</taxon>
        <taxon>Rotifera</taxon>
        <taxon>Eurotatoria</taxon>
        <taxon>Bdelloidea</taxon>
        <taxon>Philodinida</taxon>
        <taxon>Philodinidae</taxon>
        <taxon>Rotaria</taxon>
    </lineage>
</organism>
<dbReference type="AlphaFoldDB" id="A0A814DAM1"/>
<keyword evidence="1" id="KW-0472">Membrane</keyword>
<feature type="transmembrane region" description="Helical" evidence="1">
    <location>
        <begin position="20"/>
        <end position="45"/>
    </location>
</feature>
<comment type="caution">
    <text evidence="2">The sequence shown here is derived from an EMBL/GenBank/DDBJ whole genome shotgun (WGS) entry which is preliminary data.</text>
</comment>
<dbReference type="Proteomes" id="UP000663882">
    <property type="component" value="Unassembled WGS sequence"/>
</dbReference>
<keyword evidence="1" id="KW-0812">Transmembrane</keyword>
<evidence type="ECO:0000313" key="3">
    <source>
        <dbReference type="EMBL" id="CAF3836295.1"/>
    </source>
</evidence>
<dbReference type="EMBL" id="CAJOAX010003101">
    <property type="protein sequence ID" value="CAF3836295.1"/>
    <property type="molecule type" value="Genomic_DNA"/>
</dbReference>
<reference evidence="2" key="1">
    <citation type="submission" date="2021-02" db="EMBL/GenBank/DDBJ databases">
        <authorList>
            <person name="Nowell W R."/>
        </authorList>
    </citation>
    <scope>NUCLEOTIDE SEQUENCE</scope>
</reference>